<sequence length="247" mass="28548">MKSSTAHKLILVLALTGMFTTSRAQATVQTYIDIGENNVSEGTFIKNACQVDYGFNRFILAAATQFDIKGNTAHVFSGLHLSASRLLQIKTFPIEIKGYYILNRFSELMHETDWGAKLNTRKLPHFLFETGINFRTYAINSNARNDYQVDKTNSKLHENFNLIYRISAYLKPYPNQWNLALSVTNTDHFLVNQPTNPIFNLQGLYRIQPRLLLYFESWYESAGVFNISTNYFGYYFRTGIQWKLDKS</sequence>
<evidence type="ECO:0000256" key="1">
    <source>
        <dbReference type="SAM" id="SignalP"/>
    </source>
</evidence>
<name>A0A5M4B5L2_9BACT</name>
<protein>
    <recommendedName>
        <fullName evidence="4">DUF2490 domain-containing protein</fullName>
    </recommendedName>
</protein>
<organism evidence="2 3">
    <name type="scientific">Prolixibacter bellariivorans</name>
    <dbReference type="NCBI Taxonomy" id="314319"/>
    <lineage>
        <taxon>Bacteria</taxon>
        <taxon>Pseudomonadati</taxon>
        <taxon>Bacteroidota</taxon>
        <taxon>Bacteroidia</taxon>
        <taxon>Marinilabiliales</taxon>
        <taxon>Prolixibacteraceae</taxon>
        <taxon>Prolixibacter</taxon>
    </lineage>
</organism>
<dbReference type="AlphaFoldDB" id="A0A5M4B5L2"/>
<evidence type="ECO:0000313" key="2">
    <source>
        <dbReference type="EMBL" id="GET35007.1"/>
    </source>
</evidence>
<gene>
    <name evidence="2" type="ORF">PbJCM13498_38700</name>
</gene>
<evidence type="ECO:0000313" key="3">
    <source>
        <dbReference type="Proteomes" id="UP000391834"/>
    </source>
</evidence>
<dbReference type="Proteomes" id="UP000391834">
    <property type="component" value="Unassembled WGS sequence"/>
</dbReference>
<dbReference type="EMBL" id="BLAX01000001">
    <property type="protein sequence ID" value="GET35007.1"/>
    <property type="molecule type" value="Genomic_DNA"/>
</dbReference>
<keyword evidence="1" id="KW-0732">Signal</keyword>
<evidence type="ECO:0008006" key="4">
    <source>
        <dbReference type="Google" id="ProtNLM"/>
    </source>
</evidence>
<proteinExistence type="predicted"/>
<comment type="caution">
    <text evidence="2">The sequence shown here is derived from an EMBL/GenBank/DDBJ whole genome shotgun (WGS) entry which is preliminary data.</text>
</comment>
<keyword evidence="3" id="KW-1185">Reference proteome</keyword>
<feature type="signal peptide" evidence="1">
    <location>
        <begin position="1"/>
        <end position="26"/>
    </location>
</feature>
<reference evidence="2 3" key="1">
    <citation type="submission" date="2019-10" db="EMBL/GenBank/DDBJ databases">
        <title>Prolixibacter strains distinguished by the presence of nitrate reductase genes were adept at nitrate-dependent anaerobic corrosion of metallic iron and carbon steel.</title>
        <authorList>
            <person name="Iino T."/>
            <person name="Shono N."/>
            <person name="Ito K."/>
            <person name="Nakamura R."/>
            <person name="Sueoka K."/>
            <person name="Harayama S."/>
            <person name="Ohkuma M."/>
        </authorList>
    </citation>
    <scope>NUCLEOTIDE SEQUENCE [LARGE SCALE GENOMIC DNA]</scope>
    <source>
        <strain evidence="2 3">JCM 13498</strain>
    </source>
</reference>
<feature type="chain" id="PRO_5024355634" description="DUF2490 domain-containing protein" evidence="1">
    <location>
        <begin position="27"/>
        <end position="247"/>
    </location>
</feature>
<dbReference type="RefSeq" id="WP_025866222.1">
    <property type="nucleotide sequence ID" value="NZ_BLAX01000001.1"/>
</dbReference>
<accession>A0A5M4B5L2</accession>